<dbReference type="EMBL" id="UYRR01011745">
    <property type="protein sequence ID" value="VDK26085.1"/>
    <property type="molecule type" value="Genomic_DNA"/>
</dbReference>
<feature type="domain" description="Vps53 N-terminal" evidence="2">
    <location>
        <begin position="10"/>
        <end position="132"/>
    </location>
</feature>
<reference evidence="3 4" key="2">
    <citation type="submission" date="2018-11" db="EMBL/GenBank/DDBJ databases">
        <authorList>
            <consortium name="Pathogen Informatics"/>
        </authorList>
    </citation>
    <scope>NUCLEOTIDE SEQUENCE [LARGE SCALE GENOMIC DNA]</scope>
</reference>
<accession>A0A0M3JEG5</accession>
<evidence type="ECO:0000259" key="2">
    <source>
        <dbReference type="Pfam" id="PF04100"/>
    </source>
</evidence>
<dbReference type="OrthoDB" id="10261632at2759"/>
<dbReference type="Proteomes" id="UP000267096">
    <property type="component" value="Unassembled WGS sequence"/>
</dbReference>
<dbReference type="GO" id="GO:0000938">
    <property type="term" value="C:GARP complex"/>
    <property type="evidence" value="ECO:0007669"/>
    <property type="project" value="InterPro"/>
</dbReference>
<evidence type="ECO:0000313" key="3">
    <source>
        <dbReference type="EMBL" id="VDK26085.1"/>
    </source>
</evidence>
<dbReference type="InterPro" id="IPR007234">
    <property type="entry name" value="Vps53_N"/>
</dbReference>
<dbReference type="GO" id="GO:0005829">
    <property type="term" value="C:cytosol"/>
    <property type="evidence" value="ECO:0007669"/>
    <property type="project" value="GOC"/>
</dbReference>
<dbReference type="PANTHER" id="PTHR12820">
    <property type="entry name" value="VACUOLAR SORTING PROTEIN 53"/>
    <property type="match status" value="1"/>
</dbReference>
<name>A0A0M3JEG5_ANISI</name>
<dbReference type="Pfam" id="PF04100">
    <property type="entry name" value="Vps53_N"/>
    <property type="match status" value="1"/>
</dbReference>
<sequence length="148" mass="16684">MNKPELCRADMDVIDEINTLFPTEQSLSQLDTVMQSIENELVSLDCELADLVETHGTARDDGDRALAEAHAAMSELEQRIEAIHLKTQSSETVVQEMTRDIKQLDVAKRNLTASIKTLHHLHILLTGVHSLGMDFDLLLVDFLCFHQF</sequence>
<organism evidence="5">
    <name type="scientific">Anisakis simplex</name>
    <name type="common">Herring worm</name>
    <dbReference type="NCBI Taxonomy" id="6269"/>
    <lineage>
        <taxon>Eukaryota</taxon>
        <taxon>Metazoa</taxon>
        <taxon>Ecdysozoa</taxon>
        <taxon>Nematoda</taxon>
        <taxon>Chromadorea</taxon>
        <taxon>Rhabditida</taxon>
        <taxon>Spirurina</taxon>
        <taxon>Ascaridomorpha</taxon>
        <taxon>Ascaridoidea</taxon>
        <taxon>Anisakidae</taxon>
        <taxon>Anisakis</taxon>
        <taxon>Anisakis simplex complex</taxon>
    </lineage>
</organism>
<keyword evidence="4" id="KW-1185">Reference proteome</keyword>
<evidence type="ECO:0000256" key="1">
    <source>
        <dbReference type="SAM" id="Coils"/>
    </source>
</evidence>
<feature type="coiled-coil region" evidence="1">
    <location>
        <begin position="27"/>
        <end position="114"/>
    </location>
</feature>
<reference evidence="5" key="1">
    <citation type="submission" date="2017-02" db="UniProtKB">
        <authorList>
            <consortium name="WormBaseParasite"/>
        </authorList>
    </citation>
    <scope>IDENTIFICATION</scope>
</reference>
<evidence type="ECO:0000313" key="4">
    <source>
        <dbReference type="Proteomes" id="UP000267096"/>
    </source>
</evidence>
<proteinExistence type="predicted"/>
<dbReference type="AlphaFoldDB" id="A0A0M3JEG5"/>
<protein>
    <submittedName>
        <fullName evidence="5">Vps53_N domain-containing protein</fullName>
    </submittedName>
</protein>
<evidence type="ECO:0000313" key="5">
    <source>
        <dbReference type="WBParaSite" id="ASIM_0000601101-mRNA-1"/>
    </source>
</evidence>
<dbReference type="GO" id="GO:0042147">
    <property type="term" value="P:retrograde transport, endosome to Golgi"/>
    <property type="evidence" value="ECO:0007669"/>
    <property type="project" value="InterPro"/>
</dbReference>
<dbReference type="InterPro" id="IPR039766">
    <property type="entry name" value="Vps53"/>
</dbReference>
<gene>
    <name evidence="3" type="ORF">ASIM_LOCUS5798</name>
</gene>
<keyword evidence="1" id="KW-0175">Coiled coil</keyword>
<dbReference type="WBParaSite" id="ASIM_0000601101-mRNA-1">
    <property type="protein sequence ID" value="ASIM_0000601101-mRNA-1"/>
    <property type="gene ID" value="ASIM_0000601101"/>
</dbReference>
<dbReference type="PANTHER" id="PTHR12820:SF0">
    <property type="entry name" value="VACUOLAR PROTEIN SORTING-ASSOCIATED PROTEIN 53 HOMOLOG"/>
    <property type="match status" value="1"/>
</dbReference>